<dbReference type="InterPro" id="IPR051448">
    <property type="entry name" value="CdaR-like_regulators"/>
</dbReference>
<dbReference type="Proteomes" id="UP000316331">
    <property type="component" value="Unassembled WGS sequence"/>
</dbReference>
<accession>A0A543EXS6</accession>
<evidence type="ECO:0000259" key="2">
    <source>
        <dbReference type="Pfam" id="PF14361"/>
    </source>
</evidence>
<dbReference type="RefSeq" id="WP_246124516.1">
    <property type="nucleotide sequence ID" value="NZ_VFPG01000002.1"/>
</dbReference>
<evidence type="ECO:0000313" key="3">
    <source>
        <dbReference type="EMBL" id="TQM26381.1"/>
    </source>
</evidence>
<gene>
    <name evidence="3" type="ORF">FB390_6572</name>
</gene>
<dbReference type="Pfam" id="PF13556">
    <property type="entry name" value="HTH_30"/>
    <property type="match status" value="1"/>
</dbReference>
<keyword evidence="4" id="KW-1185">Reference proteome</keyword>
<evidence type="ECO:0000259" key="1">
    <source>
        <dbReference type="Pfam" id="PF13556"/>
    </source>
</evidence>
<proteinExistence type="predicted"/>
<dbReference type="PANTHER" id="PTHR33744">
    <property type="entry name" value="CARBOHYDRATE DIACID REGULATOR"/>
    <property type="match status" value="1"/>
</dbReference>
<dbReference type="PANTHER" id="PTHR33744:SF1">
    <property type="entry name" value="DNA-BINDING TRANSCRIPTIONAL ACTIVATOR ADER"/>
    <property type="match status" value="1"/>
</dbReference>
<dbReference type="InterPro" id="IPR025736">
    <property type="entry name" value="PucR_C-HTH_dom"/>
</dbReference>
<dbReference type="Gene3D" id="1.10.10.2840">
    <property type="entry name" value="PucR C-terminal helix-turn-helix domain"/>
    <property type="match status" value="1"/>
</dbReference>
<evidence type="ECO:0000313" key="4">
    <source>
        <dbReference type="Proteomes" id="UP000316331"/>
    </source>
</evidence>
<protein>
    <submittedName>
        <fullName evidence="3">PucR-like helix-turn-helix protein</fullName>
    </submittedName>
</protein>
<organism evidence="3 4">
    <name type="scientific">Nocardia bhagyanarayanae</name>
    <dbReference type="NCBI Taxonomy" id="1215925"/>
    <lineage>
        <taxon>Bacteria</taxon>
        <taxon>Bacillati</taxon>
        <taxon>Actinomycetota</taxon>
        <taxon>Actinomycetes</taxon>
        <taxon>Mycobacteriales</taxon>
        <taxon>Nocardiaceae</taxon>
        <taxon>Nocardia</taxon>
    </lineage>
</organism>
<dbReference type="InterPro" id="IPR025751">
    <property type="entry name" value="RsbRD_N_dom"/>
</dbReference>
<dbReference type="AlphaFoldDB" id="A0A543EXS6"/>
<name>A0A543EXS6_9NOCA</name>
<dbReference type="InterPro" id="IPR042070">
    <property type="entry name" value="PucR_C-HTH_sf"/>
</dbReference>
<dbReference type="Pfam" id="PF14361">
    <property type="entry name" value="RsbRD_N"/>
    <property type="match status" value="1"/>
</dbReference>
<comment type="caution">
    <text evidence="3">The sequence shown here is derived from an EMBL/GenBank/DDBJ whole genome shotgun (WGS) entry which is preliminary data.</text>
</comment>
<dbReference type="EMBL" id="VFPG01000002">
    <property type="protein sequence ID" value="TQM26381.1"/>
    <property type="molecule type" value="Genomic_DNA"/>
</dbReference>
<sequence>MTIETIARPEVVSGERPSANDVARMARDLIAYLVESVMPCKTLPGAVAGSELTGVVRTCLEWVIDRLNGQAPPEGVERIQVAAAGWAREGIPIDTVLHVVHEGFKAGIDMLLSRSVPRTNSDAVAAAFTALELLRLVTAGVGKAYVREHKSLAAQHHSAIHTLTSALLGGHATSAMARECGIRIADEYFVLAVSVPAHPDESRPTVDGRVVARRKLRRLQAALAHLFGDQALALLSVDGGTVLLAGTLCGDDELAGVVKTLSEAARVPITAAVVVAGPDEVSAAANQAHELLDTAEHLGLEPGLYRFTDLALQHQLNRPGLGRDILAEKLAALDEHPDLLETLEVFIANDLSRQKAARRLRVHANTVDYRLRRIGQLTGFDPGDARGLWQLRSALVARADGVRPPRSAAAVGIRKPA</sequence>
<feature type="domain" description="PucR C-terminal helix-turn-helix" evidence="1">
    <location>
        <begin position="339"/>
        <end position="396"/>
    </location>
</feature>
<reference evidence="3 4" key="1">
    <citation type="submission" date="2019-06" db="EMBL/GenBank/DDBJ databases">
        <title>Sequencing the genomes of 1000 actinobacteria strains.</title>
        <authorList>
            <person name="Klenk H.-P."/>
        </authorList>
    </citation>
    <scope>NUCLEOTIDE SEQUENCE [LARGE SCALE GENOMIC DNA]</scope>
    <source>
        <strain evidence="3 4">DSM 103495</strain>
    </source>
</reference>
<feature type="domain" description="RsbT co-antagonist protein RsbRD N-terminal" evidence="2">
    <location>
        <begin position="24"/>
        <end position="159"/>
    </location>
</feature>